<reference evidence="2 3" key="1">
    <citation type="journal article" date="2004" name="Extremophiles">
        <title>Halobacillus locisalis sp. nov., a halophilic bacterium isolated from a marine solar saltern of the Yellow Sea in Korea.</title>
        <authorList>
            <person name="Yoon J.H."/>
            <person name="Kang K.H."/>
            <person name="Oh T.K."/>
            <person name="Park Y.H."/>
        </authorList>
    </citation>
    <scope>NUCLEOTIDE SEQUENCE [LARGE SCALE GENOMIC DNA]</scope>
    <source>
        <strain evidence="2 3">KCTC 3788</strain>
    </source>
</reference>
<dbReference type="EMBL" id="JACEFG010000002">
    <property type="protein sequence ID" value="MBA2175019.1"/>
    <property type="molecule type" value="Genomic_DNA"/>
</dbReference>
<organism evidence="2 3">
    <name type="scientific">Halobacillus locisalis</name>
    <dbReference type="NCBI Taxonomy" id="220753"/>
    <lineage>
        <taxon>Bacteria</taxon>
        <taxon>Bacillati</taxon>
        <taxon>Bacillota</taxon>
        <taxon>Bacilli</taxon>
        <taxon>Bacillales</taxon>
        <taxon>Bacillaceae</taxon>
        <taxon>Halobacillus</taxon>
    </lineage>
</organism>
<dbReference type="RefSeq" id="WP_181472065.1">
    <property type="nucleotide sequence ID" value="NZ_JACEFG010000002.1"/>
</dbReference>
<feature type="signal peptide" evidence="1">
    <location>
        <begin position="1"/>
        <end position="20"/>
    </location>
</feature>
<dbReference type="PROSITE" id="PS51257">
    <property type="entry name" value="PROKAR_LIPOPROTEIN"/>
    <property type="match status" value="1"/>
</dbReference>
<name>A0A838CT68_9BACI</name>
<evidence type="ECO:0000313" key="3">
    <source>
        <dbReference type="Proteomes" id="UP000571017"/>
    </source>
</evidence>
<comment type="caution">
    <text evidence="2">The sequence shown here is derived from an EMBL/GenBank/DDBJ whole genome shotgun (WGS) entry which is preliminary data.</text>
</comment>
<proteinExistence type="predicted"/>
<accession>A0A838CT68</accession>
<feature type="chain" id="PRO_5039504429" evidence="1">
    <location>
        <begin position="21"/>
        <end position="165"/>
    </location>
</feature>
<dbReference type="Pfam" id="PF11518">
    <property type="entry name" value="DUF3221"/>
    <property type="match status" value="1"/>
</dbReference>
<dbReference type="Proteomes" id="UP000571017">
    <property type="component" value="Unassembled WGS sequence"/>
</dbReference>
<dbReference type="AlphaFoldDB" id="A0A838CT68"/>
<dbReference type="InterPro" id="IPR021598">
    <property type="entry name" value="DUF3221"/>
</dbReference>
<sequence>MKVVVFSLLFFLAACGAVQSSEETSASPTTPPDMTGYVMDHKDDQVLVAASSEDTDQPYASLWVSGVSTKGLLGERVEVWIDGEPLDSTPPQAEASDISTIEMSQVEGAERSTDDVVSSALTELENPLETYAIHMISFDASTDQWEVAFATSTDEIETIRIADQK</sequence>
<evidence type="ECO:0000313" key="2">
    <source>
        <dbReference type="EMBL" id="MBA2175019.1"/>
    </source>
</evidence>
<evidence type="ECO:0000256" key="1">
    <source>
        <dbReference type="SAM" id="SignalP"/>
    </source>
</evidence>
<gene>
    <name evidence="2" type="ORF">H0266_08955</name>
</gene>
<protein>
    <submittedName>
        <fullName evidence="2">DUF3221 domain-containing protein</fullName>
    </submittedName>
</protein>
<keyword evidence="1" id="KW-0732">Signal</keyword>
<keyword evidence="3" id="KW-1185">Reference proteome</keyword>